<reference evidence="2 3" key="1">
    <citation type="journal article" date="2018" name="Nat. Ecol. Evol.">
        <title>Pezizomycetes genomes reveal the molecular basis of ectomycorrhizal truffle lifestyle.</title>
        <authorList>
            <person name="Murat C."/>
            <person name="Payen T."/>
            <person name="Noel B."/>
            <person name="Kuo A."/>
            <person name="Morin E."/>
            <person name="Chen J."/>
            <person name="Kohler A."/>
            <person name="Krizsan K."/>
            <person name="Balestrini R."/>
            <person name="Da Silva C."/>
            <person name="Montanini B."/>
            <person name="Hainaut M."/>
            <person name="Levati E."/>
            <person name="Barry K.W."/>
            <person name="Belfiori B."/>
            <person name="Cichocki N."/>
            <person name="Clum A."/>
            <person name="Dockter R.B."/>
            <person name="Fauchery L."/>
            <person name="Guy J."/>
            <person name="Iotti M."/>
            <person name="Le Tacon F."/>
            <person name="Lindquist E.A."/>
            <person name="Lipzen A."/>
            <person name="Malagnac F."/>
            <person name="Mello A."/>
            <person name="Molinier V."/>
            <person name="Miyauchi S."/>
            <person name="Poulain J."/>
            <person name="Riccioni C."/>
            <person name="Rubini A."/>
            <person name="Sitrit Y."/>
            <person name="Splivallo R."/>
            <person name="Traeger S."/>
            <person name="Wang M."/>
            <person name="Zifcakova L."/>
            <person name="Wipf D."/>
            <person name="Zambonelli A."/>
            <person name="Paolocci F."/>
            <person name="Nowrousian M."/>
            <person name="Ottonello S."/>
            <person name="Baldrian P."/>
            <person name="Spatafora J.W."/>
            <person name="Henrissat B."/>
            <person name="Nagy L.G."/>
            <person name="Aury J.M."/>
            <person name="Wincker P."/>
            <person name="Grigoriev I.V."/>
            <person name="Bonfante P."/>
            <person name="Martin F.M."/>
        </authorList>
    </citation>
    <scope>NUCLEOTIDE SEQUENCE [LARGE SCALE GENOMIC DNA]</scope>
    <source>
        <strain evidence="2 3">RN42</strain>
    </source>
</reference>
<gene>
    <name evidence="2" type="ORF">BJ508DRAFT_351333</name>
</gene>
<dbReference type="Proteomes" id="UP000275078">
    <property type="component" value="Unassembled WGS sequence"/>
</dbReference>
<feature type="compositionally biased region" description="Polar residues" evidence="1">
    <location>
        <begin position="146"/>
        <end position="157"/>
    </location>
</feature>
<name>A0A3N4HU54_ASCIM</name>
<proteinExistence type="predicted"/>
<keyword evidence="3" id="KW-1185">Reference proteome</keyword>
<evidence type="ECO:0000313" key="2">
    <source>
        <dbReference type="EMBL" id="RPA76817.1"/>
    </source>
</evidence>
<protein>
    <submittedName>
        <fullName evidence="2">Uncharacterized protein</fullName>
    </submittedName>
</protein>
<dbReference type="AlphaFoldDB" id="A0A3N4HU54"/>
<evidence type="ECO:0000256" key="1">
    <source>
        <dbReference type="SAM" id="MobiDB-lite"/>
    </source>
</evidence>
<dbReference type="EMBL" id="ML119737">
    <property type="protein sequence ID" value="RPA76817.1"/>
    <property type="molecule type" value="Genomic_DNA"/>
</dbReference>
<organism evidence="2 3">
    <name type="scientific">Ascobolus immersus RN42</name>
    <dbReference type="NCBI Taxonomy" id="1160509"/>
    <lineage>
        <taxon>Eukaryota</taxon>
        <taxon>Fungi</taxon>
        <taxon>Dikarya</taxon>
        <taxon>Ascomycota</taxon>
        <taxon>Pezizomycotina</taxon>
        <taxon>Pezizomycetes</taxon>
        <taxon>Pezizales</taxon>
        <taxon>Ascobolaceae</taxon>
        <taxon>Ascobolus</taxon>
    </lineage>
</organism>
<feature type="compositionally biased region" description="Basic and acidic residues" evidence="1">
    <location>
        <begin position="158"/>
        <end position="167"/>
    </location>
</feature>
<accession>A0A3N4HU54</accession>
<evidence type="ECO:0000313" key="3">
    <source>
        <dbReference type="Proteomes" id="UP000275078"/>
    </source>
</evidence>
<feature type="compositionally biased region" description="Basic residues" evidence="1">
    <location>
        <begin position="168"/>
        <end position="177"/>
    </location>
</feature>
<sequence>MVPPTKATRTPIKAIQKQETVFRPRGYTRKKPLPLALQRSQRQKDTSLTSTNAFREVNARVTRPIRRQQRGRKTSHSDRIFEWKKQEITILMDTHQARQQTIERYTSGSALERRTQGEFEELYSGTHTSPFNIGHPSRQHTRHYLTQRTSKQGPSVTKDNKLEERTPQRRRLRATNP</sequence>
<feature type="region of interest" description="Disordered" evidence="1">
    <location>
        <begin position="124"/>
        <end position="177"/>
    </location>
</feature>